<gene>
    <name evidence="1" type="ORF">Pla52o_15150</name>
</gene>
<reference evidence="1 2" key="1">
    <citation type="submission" date="2019-02" db="EMBL/GenBank/DDBJ databases">
        <title>Deep-cultivation of Planctomycetes and their phenomic and genomic characterization uncovers novel biology.</title>
        <authorList>
            <person name="Wiegand S."/>
            <person name="Jogler M."/>
            <person name="Boedeker C."/>
            <person name="Pinto D."/>
            <person name="Vollmers J."/>
            <person name="Rivas-Marin E."/>
            <person name="Kohn T."/>
            <person name="Peeters S.H."/>
            <person name="Heuer A."/>
            <person name="Rast P."/>
            <person name="Oberbeckmann S."/>
            <person name="Bunk B."/>
            <person name="Jeske O."/>
            <person name="Meyerdierks A."/>
            <person name="Storesund J.E."/>
            <person name="Kallscheuer N."/>
            <person name="Luecker S."/>
            <person name="Lage O.M."/>
            <person name="Pohl T."/>
            <person name="Merkel B.J."/>
            <person name="Hornburger P."/>
            <person name="Mueller R.-W."/>
            <person name="Bruemmer F."/>
            <person name="Labrenz M."/>
            <person name="Spormann A.M."/>
            <person name="Op Den Camp H."/>
            <person name="Overmann J."/>
            <person name="Amann R."/>
            <person name="Jetten M.S.M."/>
            <person name="Mascher T."/>
            <person name="Medema M.H."/>
            <person name="Devos D.P."/>
            <person name="Kaster A.-K."/>
            <person name="Ovreas L."/>
            <person name="Rohde M."/>
            <person name="Galperin M.Y."/>
            <person name="Jogler C."/>
        </authorList>
    </citation>
    <scope>NUCLEOTIDE SEQUENCE [LARGE SCALE GENOMIC DNA]</scope>
    <source>
        <strain evidence="1 2">Pla52o</strain>
    </source>
</reference>
<dbReference type="Proteomes" id="UP000316304">
    <property type="component" value="Unassembled WGS sequence"/>
</dbReference>
<name>A0A5C6CNM8_9BACT</name>
<proteinExistence type="predicted"/>
<dbReference type="EMBL" id="SJPT01000002">
    <property type="protein sequence ID" value="TWU25217.1"/>
    <property type="molecule type" value="Genomic_DNA"/>
</dbReference>
<dbReference type="RefSeq" id="WP_197169060.1">
    <property type="nucleotide sequence ID" value="NZ_SJPT01000002.1"/>
</dbReference>
<accession>A0A5C6CNM8</accession>
<organism evidence="1 2">
    <name type="scientific">Novipirellula galeiformis</name>
    <dbReference type="NCBI Taxonomy" id="2528004"/>
    <lineage>
        <taxon>Bacteria</taxon>
        <taxon>Pseudomonadati</taxon>
        <taxon>Planctomycetota</taxon>
        <taxon>Planctomycetia</taxon>
        <taxon>Pirellulales</taxon>
        <taxon>Pirellulaceae</taxon>
        <taxon>Novipirellula</taxon>
    </lineage>
</organism>
<keyword evidence="2" id="KW-1185">Reference proteome</keyword>
<evidence type="ECO:0000313" key="2">
    <source>
        <dbReference type="Proteomes" id="UP000316304"/>
    </source>
</evidence>
<protein>
    <submittedName>
        <fullName evidence="1">Uncharacterized protein</fullName>
    </submittedName>
</protein>
<sequence>MNVPDYRGSDEIQPAIKIVGNAVRGHLGELVRSTGEETLNQLLDAEAGPLYGVKR</sequence>
<evidence type="ECO:0000313" key="1">
    <source>
        <dbReference type="EMBL" id="TWU25217.1"/>
    </source>
</evidence>
<dbReference type="AlphaFoldDB" id="A0A5C6CNM8"/>
<comment type="caution">
    <text evidence="1">The sequence shown here is derived from an EMBL/GenBank/DDBJ whole genome shotgun (WGS) entry which is preliminary data.</text>
</comment>